<organism evidence="2 3">
    <name type="scientific">Streptomyces brasiliensis</name>
    <dbReference type="NCBI Taxonomy" id="1954"/>
    <lineage>
        <taxon>Bacteria</taxon>
        <taxon>Bacillati</taxon>
        <taxon>Actinomycetota</taxon>
        <taxon>Actinomycetes</taxon>
        <taxon>Kitasatosporales</taxon>
        <taxon>Streptomycetaceae</taxon>
        <taxon>Streptomyces</taxon>
    </lineage>
</organism>
<reference evidence="2" key="1">
    <citation type="journal article" date="2014" name="Int. J. Syst. Evol. Microbiol.">
        <title>Complete genome sequence of Corynebacterium casei LMG S-19264T (=DSM 44701T), isolated from a smear-ripened cheese.</title>
        <authorList>
            <consortium name="US DOE Joint Genome Institute (JGI-PGF)"/>
            <person name="Walter F."/>
            <person name="Albersmeier A."/>
            <person name="Kalinowski J."/>
            <person name="Ruckert C."/>
        </authorList>
    </citation>
    <scope>NUCLEOTIDE SEQUENCE</scope>
    <source>
        <strain evidence="2">JCM 3086</strain>
    </source>
</reference>
<gene>
    <name evidence="2" type="ORF">GCM10010121_002000</name>
</gene>
<dbReference type="EMBL" id="BMQA01000001">
    <property type="protein sequence ID" value="GGI95165.1"/>
    <property type="molecule type" value="Genomic_DNA"/>
</dbReference>
<feature type="region of interest" description="Disordered" evidence="1">
    <location>
        <begin position="1"/>
        <end position="24"/>
    </location>
</feature>
<dbReference type="AlphaFoldDB" id="A0A917K0S1"/>
<accession>A0A917K0S1</accession>
<dbReference type="Proteomes" id="UP000657574">
    <property type="component" value="Unassembled WGS sequence"/>
</dbReference>
<proteinExistence type="predicted"/>
<keyword evidence="3" id="KW-1185">Reference proteome</keyword>
<reference evidence="2" key="2">
    <citation type="submission" date="2020-09" db="EMBL/GenBank/DDBJ databases">
        <authorList>
            <person name="Sun Q."/>
            <person name="Ohkuma M."/>
        </authorList>
    </citation>
    <scope>NUCLEOTIDE SEQUENCE</scope>
    <source>
        <strain evidence="2">JCM 3086</strain>
    </source>
</reference>
<sequence>MGMNTSDPGDTGKHPMRTRSRTLPVPLLTAAGSYGLRPNGASYRTVSGLTVTGGRKGTTTPGST</sequence>
<name>A0A917K0S1_9ACTN</name>
<evidence type="ECO:0000313" key="3">
    <source>
        <dbReference type="Proteomes" id="UP000657574"/>
    </source>
</evidence>
<evidence type="ECO:0000313" key="2">
    <source>
        <dbReference type="EMBL" id="GGI95165.1"/>
    </source>
</evidence>
<protein>
    <submittedName>
        <fullName evidence="2">Uncharacterized protein</fullName>
    </submittedName>
</protein>
<comment type="caution">
    <text evidence="2">The sequence shown here is derived from an EMBL/GenBank/DDBJ whole genome shotgun (WGS) entry which is preliminary data.</text>
</comment>
<evidence type="ECO:0000256" key="1">
    <source>
        <dbReference type="SAM" id="MobiDB-lite"/>
    </source>
</evidence>